<reference evidence="4 5" key="1">
    <citation type="journal article" date="2018" name="Mol. Plant">
        <title>The genome of Artemisia annua provides insight into the evolution of Asteraceae family and artemisinin biosynthesis.</title>
        <authorList>
            <person name="Shen Q."/>
            <person name="Zhang L."/>
            <person name="Liao Z."/>
            <person name="Wang S."/>
            <person name="Yan T."/>
            <person name="Shi P."/>
            <person name="Liu M."/>
            <person name="Fu X."/>
            <person name="Pan Q."/>
            <person name="Wang Y."/>
            <person name="Lv Z."/>
            <person name="Lu X."/>
            <person name="Zhang F."/>
            <person name="Jiang W."/>
            <person name="Ma Y."/>
            <person name="Chen M."/>
            <person name="Hao X."/>
            <person name="Li L."/>
            <person name="Tang Y."/>
            <person name="Lv G."/>
            <person name="Zhou Y."/>
            <person name="Sun X."/>
            <person name="Brodelius P.E."/>
            <person name="Rose J.K.C."/>
            <person name="Tang K."/>
        </authorList>
    </citation>
    <scope>NUCLEOTIDE SEQUENCE [LARGE SCALE GENOMIC DNA]</scope>
    <source>
        <strain evidence="5">cv. Huhao1</strain>
        <tissue evidence="4">Leaf</tissue>
    </source>
</reference>
<keyword evidence="1" id="KW-0863">Zinc-finger</keyword>
<dbReference type="AlphaFoldDB" id="A0A2U1NBF2"/>
<dbReference type="Proteomes" id="UP000245207">
    <property type="component" value="Unassembled WGS sequence"/>
</dbReference>
<protein>
    <recommendedName>
        <fullName evidence="3">CCHC-type domain-containing protein</fullName>
    </recommendedName>
</protein>
<keyword evidence="5" id="KW-1185">Reference proteome</keyword>
<feature type="region of interest" description="Disordered" evidence="2">
    <location>
        <begin position="112"/>
        <end position="136"/>
    </location>
</feature>
<evidence type="ECO:0000313" key="5">
    <source>
        <dbReference type="Proteomes" id="UP000245207"/>
    </source>
</evidence>
<dbReference type="OrthoDB" id="1914176at2759"/>
<evidence type="ECO:0000256" key="2">
    <source>
        <dbReference type="SAM" id="MobiDB-lite"/>
    </source>
</evidence>
<dbReference type="PROSITE" id="PS50158">
    <property type="entry name" value="ZF_CCHC"/>
    <property type="match status" value="1"/>
</dbReference>
<accession>A0A2U1NBF2</accession>
<name>A0A2U1NBF2_ARTAN</name>
<keyword evidence="1" id="KW-0479">Metal-binding</keyword>
<dbReference type="SUPFAM" id="SSF57756">
    <property type="entry name" value="Retrovirus zinc finger-like domains"/>
    <property type="match status" value="1"/>
</dbReference>
<evidence type="ECO:0000259" key="3">
    <source>
        <dbReference type="PROSITE" id="PS50158"/>
    </source>
</evidence>
<evidence type="ECO:0000313" key="4">
    <source>
        <dbReference type="EMBL" id="PWA70807.1"/>
    </source>
</evidence>
<feature type="domain" description="CCHC-type" evidence="3">
    <location>
        <begin position="212"/>
        <end position="228"/>
    </location>
</feature>
<feature type="compositionally biased region" description="Polar residues" evidence="2">
    <location>
        <begin position="112"/>
        <end position="129"/>
    </location>
</feature>
<organism evidence="4 5">
    <name type="scientific">Artemisia annua</name>
    <name type="common">Sweet wormwood</name>
    <dbReference type="NCBI Taxonomy" id="35608"/>
    <lineage>
        <taxon>Eukaryota</taxon>
        <taxon>Viridiplantae</taxon>
        <taxon>Streptophyta</taxon>
        <taxon>Embryophyta</taxon>
        <taxon>Tracheophyta</taxon>
        <taxon>Spermatophyta</taxon>
        <taxon>Magnoliopsida</taxon>
        <taxon>eudicotyledons</taxon>
        <taxon>Gunneridae</taxon>
        <taxon>Pentapetalae</taxon>
        <taxon>asterids</taxon>
        <taxon>campanulids</taxon>
        <taxon>Asterales</taxon>
        <taxon>Asteraceae</taxon>
        <taxon>Asteroideae</taxon>
        <taxon>Anthemideae</taxon>
        <taxon>Artemisiinae</taxon>
        <taxon>Artemisia</taxon>
    </lineage>
</organism>
<proteinExistence type="predicted"/>
<dbReference type="GO" id="GO:0003676">
    <property type="term" value="F:nucleic acid binding"/>
    <property type="evidence" value="ECO:0007669"/>
    <property type="project" value="InterPro"/>
</dbReference>
<dbReference type="InterPro" id="IPR001878">
    <property type="entry name" value="Znf_CCHC"/>
</dbReference>
<keyword evidence="1" id="KW-0862">Zinc</keyword>
<dbReference type="InterPro" id="IPR036875">
    <property type="entry name" value="Znf_CCHC_sf"/>
</dbReference>
<evidence type="ECO:0000256" key="1">
    <source>
        <dbReference type="PROSITE-ProRule" id="PRU00047"/>
    </source>
</evidence>
<gene>
    <name evidence="4" type="ORF">CTI12_AA286260</name>
</gene>
<comment type="caution">
    <text evidence="4">The sequence shown here is derived from an EMBL/GenBank/DDBJ whole genome shotgun (WGS) entry which is preliminary data.</text>
</comment>
<dbReference type="GO" id="GO:0008270">
    <property type="term" value="F:zinc ion binding"/>
    <property type="evidence" value="ECO:0007669"/>
    <property type="project" value="UniProtKB-KW"/>
</dbReference>
<sequence>MQGAYVGTQTQQTLALWNYQSFKQLPEESLEDAYIRFNKLINEMNRHNLKISNIEYNTMFLINLQPEWRRFTIAIRKNQDLTAKEKEKELSAQQNTQPRVTDSLALVSSYHQNHSSFKSNNDTLYSPANDSIDPNHDQASVELTKIIQNLALLGKQIQKTFYKCPTNNNLRITYAPTAMNKRQDLPPRGEVIRQGVHENDKTDGGQDNQDPKCFGCGQQGHFAKNFPNGKVCNKAYYRQKMLLADIEEKGRLLSADENDFMVDTDDEGEILETNMVYMTSLEKVDVFEAQEEDATPSYDTDAEQDDTLVNKVHISDACDYDALDELIHGHVRTISKPTAINTRSETSTSATT</sequence>
<dbReference type="EMBL" id="PKPP01003178">
    <property type="protein sequence ID" value="PWA70807.1"/>
    <property type="molecule type" value="Genomic_DNA"/>
</dbReference>